<dbReference type="Gene3D" id="1.20.120.450">
    <property type="entry name" value="dinb family like domain"/>
    <property type="match status" value="1"/>
</dbReference>
<dbReference type="InterPro" id="IPR034660">
    <property type="entry name" value="DinB/YfiT-like"/>
</dbReference>
<reference evidence="4" key="1">
    <citation type="journal article" date="2019" name="Int. J. Syst. Evol. Microbiol.">
        <title>The Global Catalogue of Microorganisms (GCM) 10K type strain sequencing project: providing services to taxonomists for standard genome sequencing and annotation.</title>
        <authorList>
            <consortium name="The Broad Institute Genomics Platform"/>
            <consortium name="The Broad Institute Genome Sequencing Center for Infectious Disease"/>
            <person name="Wu L."/>
            <person name="Ma J."/>
        </authorList>
    </citation>
    <scope>NUCLEOTIDE SEQUENCE [LARGE SCALE GENOMIC DNA]</scope>
    <source>
        <strain evidence="4">KCTC 22814</strain>
    </source>
</reference>
<gene>
    <name evidence="3" type="ORF">ACFS7Y_03970</name>
</gene>
<dbReference type="Proteomes" id="UP001597525">
    <property type="component" value="Unassembled WGS sequence"/>
</dbReference>
<keyword evidence="4" id="KW-1185">Reference proteome</keyword>
<comment type="similarity">
    <text evidence="1">Belongs to the DinB family.</text>
</comment>
<proteinExistence type="inferred from homology"/>
<name>A0ABW6BC29_9SPHI</name>
<organism evidence="3 4">
    <name type="scientific">Sphingobacterium bambusae</name>
    <dbReference type="NCBI Taxonomy" id="662858"/>
    <lineage>
        <taxon>Bacteria</taxon>
        <taxon>Pseudomonadati</taxon>
        <taxon>Bacteroidota</taxon>
        <taxon>Sphingobacteriia</taxon>
        <taxon>Sphingobacteriales</taxon>
        <taxon>Sphingobacteriaceae</taxon>
        <taxon>Sphingobacterium</taxon>
    </lineage>
</organism>
<evidence type="ECO:0000256" key="2">
    <source>
        <dbReference type="ARBA" id="ARBA00022723"/>
    </source>
</evidence>
<accession>A0ABW6BC29</accession>
<evidence type="ECO:0000313" key="3">
    <source>
        <dbReference type="EMBL" id="MFD2966527.1"/>
    </source>
</evidence>
<dbReference type="PANTHER" id="PTHR37302">
    <property type="entry name" value="SLR1116 PROTEIN"/>
    <property type="match status" value="1"/>
</dbReference>
<dbReference type="RefSeq" id="WP_320184311.1">
    <property type="nucleotide sequence ID" value="NZ_CP138332.1"/>
</dbReference>
<comment type="caution">
    <text evidence="3">The sequence shown here is derived from an EMBL/GenBank/DDBJ whole genome shotgun (WGS) entry which is preliminary data.</text>
</comment>
<dbReference type="Pfam" id="PF05163">
    <property type="entry name" value="DinB"/>
    <property type="match status" value="1"/>
</dbReference>
<sequence>MESSITQLSRYNDWANTKVLTALMKLGSDVPPRCVQLFSHIVNAQVIWLSRIHGTAAGVDVWQLHDLATCAHMQQSFSDRFQETIVAQDLALSSTVNYTNSKKDAFHNSLQDIIIHIFNHGTYHRAQIATEIRQNGFTPENTDYITFVR</sequence>
<evidence type="ECO:0000256" key="1">
    <source>
        <dbReference type="ARBA" id="ARBA00008635"/>
    </source>
</evidence>
<dbReference type="PANTHER" id="PTHR37302:SF3">
    <property type="entry name" value="DAMAGE-INDUCIBLE PROTEIN DINB"/>
    <property type="match status" value="1"/>
</dbReference>
<protein>
    <submittedName>
        <fullName evidence="3">DinB family protein</fullName>
    </submittedName>
</protein>
<keyword evidence="2" id="KW-0479">Metal-binding</keyword>
<dbReference type="EMBL" id="JBHUPB010000003">
    <property type="protein sequence ID" value="MFD2966527.1"/>
    <property type="molecule type" value="Genomic_DNA"/>
</dbReference>
<dbReference type="InterPro" id="IPR007837">
    <property type="entry name" value="DinB"/>
</dbReference>
<evidence type="ECO:0000313" key="4">
    <source>
        <dbReference type="Proteomes" id="UP001597525"/>
    </source>
</evidence>
<dbReference type="SUPFAM" id="SSF109854">
    <property type="entry name" value="DinB/YfiT-like putative metalloenzymes"/>
    <property type="match status" value="1"/>
</dbReference>